<dbReference type="AlphaFoldDB" id="A0A7C8GX94"/>
<evidence type="ECO:0000313" key="3">
    <source>
        <dbReference type="Proteomes" id="UP000480246"/>
    </source>
</evidence>
<evidence type="ECO:0000259" key="1">
    <source>
        <dbReference type="Pfam" id="PF26154"/>
    </source>
</evidence>
<comment type="caution">
    <text evidence="2">The sequence shown here is derived from an EMBL/GenBank/DDBJ whole genome shotgun (WGS) entry which is preliminary data.</text>
</comment>
<organism evidence="2 3">
    <name type="scientific">Gracilibacillus oryzae</name>
    <dbReference type="NCBI Taxonomy" id="1672701"/>
    <lineage>
        <taxon>Bacteria</taxon>
        <taxon>Bacillati</taxon>
        <taxon>Bacillota</taxon>
        <taxon>Bacilli</taxon>
        <taxon>Bacillales</taxon>
        <taxon>Bacillaceae</taxon>
        <taxon>Gracilibacillus</taxon>
    </lineage>
</organism>
<reference evidence="2 3" key="1">
    <citation type="submission" date="2019-10" db="EMBL/GenBank/DDBJ databases">
        <title>Gracilibacillus sp. nov. isolated from rice seeds.</title>
        <authorList>
            <person name="He S."/>
        </authorList>
    </citation>
    <scope>NUCLEOTIDE SEQUENCE [LARGE SCALE GENOMIC DNA]</scope>
    <source>
        <strain evidence="2 3">TD8</strain>
    </source>
</reference>
<keyword evidence="3" id="KW-1185">Reference proteome</keyword>
<dbReference type="RefSeq" id="WP_153400749.1">
    <property type="nucleotide sequence ID" value="NZ_ML762424.1"/>
</dbReference>
<protein>
    <recommendedName>
        <fullName evidence="1">DUF8042 domain-containing protein</fullName>
    </recommendedName>
</protein>
<dbReference type="OrthoDB" id="2874105at2"/>
<dbReference type="Proteomes" id="UP000480246">
    <property type="component" value="Unassembled WGS sequence"/>
</dbReference>
<evidence type="ECO:0000313" key="2">
    <source>
        <dbReference type="EMBL" id="KAB8139474.1"/>
    </source>
</evidence>
<dbReference type="Pfam" id="PF26154">
    <property type="entry name" value="DUF8042"/>
    <property type="match status" value="1"/>
</dbReference>
<dbReference type="InterPro" id="IPR058355">
    <property type="entry name" value="DUF8042"/>
</dbReference>
<dbReference type="EMBL" id="WEID01000001">
    <property type="protein sequence ID" value="KAB8139474.1"/>
    <property type="molecule type" value="Genomic_DNA"/>
</dbReference>
<feature type="domain" description="DUF8042" evidence="1">
    <location>
        <begin position="1"/>
        <end position="118"/>
    </location>
</feature>
<accession>A0A7C8GX94</accession>
<name>A0A7C8GX94_9BACI</name>
<gene>
    <name evidence="2" type="ORF">F9U64_00115</name>
</gene>
<proteinExistence type="predicted"/>
<sequence length="122" mass="14047">MEKQLDVMKNVLGLSETVLEGVLHIQSALKERQMEETMYLFEDIIHAFATIENAINELDDEYVSEEVTNHMKKVQKGLEAAVQQYEVEISGRLQEVLQFNLVPATKNWKIALENQFNPLVLN</sequence>